<proteinExistence type="predicted"/>
<dbReference type="OrthoDB" id="1162179at2"/>
<comment type="caution">
    <text evidence="1">The sequence shown here is derived from an EMBL/GenBank/DDBJ whole genome shotgun (WGS) entry which is preliminary data.</text>
</comment>
<sequence length="170" mass="19823">MQIINASKEICKQLFQLCDNLDNKEYAHCSFLLMGSSIGKHMRHIIEFYDLLREGSEIGEVNYDTRVRNVQIETELDAAKGRLASILSWLDVLSVNKNMSVYFRFNLENDEVKQVRSNLMRELAYNLEHAIHHMALIRIALDQQFPHVNIDPKFGLAYSTIRYNKDQCAR</sequence>
<dbReference type="PANTHER" id="PTHR39473">
    <property type="match status" value="1"/>
</dbReference>
<dbReference type="AlphaFoldDB" id="A0A425XWV3"/>
<name>A0A425XWV3_9BACT</name>
<evidence type="ECO:0000313" key="2">
    <source>
        <dbReference type="Proteomes" id="UP000285794"/>
    </source>
</evidence>
<dbReference type="Proteomes" id="UP000285794">
    <property type="component" value="Unassembled WGS sequence"/>
</dbReference>
<reference evidence="1 2" key="1">
    <citation type="submission" date="2018-07" db="EMBL/GenBank/DDBJ databases">
        <title>Draft genome sequence of Ancylomarina sp. M1P.</title>
        <authorList>
            <person name="Yadav S."/>
            <person name="Villanueva L."/>
            <person name="Damste J.S.S."/>
        </authorList>
    </citation>
    <scope>NUCLEOTIDE SEQUENCE [LARGE SCALE GENOMIC DNA]</scope>
    <source>
        <strain evidence="1 2">M1P</strain>
    </source>
</reference>
<dbReference type="RefSeq" id="WP_125032066.1">
    <property type="nucleotide sequence ID" value="NZ_JAPXVP010000023.1"/>
</dbReference>
<evidence type="ECO:0000313" key="1">
    <source>
        <dbReference type="EMBL" id="RRG19114.1"/>
    </source>
</evidence>
<dbReference type="PANTHER" id="PTHR39473:SF1">
    <property type="entry name" value="DINB-LIKE DOMAIN-CONTAINING PROTEIN"/>
    <property type="match status" value="1"/>
</dbReference>
<keyword evidence="2" id="KW-1185">Reference proteome</keyword>
<organism evidence="1 2">
    <name type="scientific">Ancylomarina euxinus</name>
    <dbReference type="NCBI Taxonomy" id="2283627"/>
    <lineage>
        <taxon>Bacteria</taxon>
        <taxon>Pseudomonadati</taxon>
        <taxon>Bacteroidota</taxon>
        <taxon>Bacteroidia</taxon>
        <taxon>Marinilabiliales</taxon>
        <taxon>Marinifilaceae</taxon>
        <taxon>Ancylomarina</taxon>
    </lineage>
</organism>
<accession>A0A425XWV3</accession>
<dbReference type="EMBL" id="QQWG01000026">
    <property type="protein sequence ID" value="RRG19114.1"/>
    <property type="molecule type" value="Genomic_DNA"/>
</dbReference>
<gene>
    <name evidence="1" type="ORF">DWB61_16805</name>
</gene>
<protein>
    <submittedName>
        <fullName evidence="1">DinB family protein</fullName>
    </submittedName>
</protein>